<dbReference type="AlphaFoldDB" id="A0A2T4U039"/>
<dbReference type="InterPro" id="IPR036515">
    <property type="entry name" value="Transposase_17_sf"/>
</dbReference>
<feature type="domain" description="Transposase IS200-like" evidence="2">
    <location>
        <begin position="17"/>
        <end position="128"/>
    </location>
</feature>
<reference evidence="3 4" key="1">
    <citation type="submission" date="2017-09" db="EMBL/GenBank/DDBJ databases">
        <title>Bloom of a denitrifying methanotroph, Candidatus Methylomirabilis limnetica, in a deep stratified lake.</title>
        <authorList>
            <person name="Graf J.S."/>
            <person name="Marchant H.K."/>
            <person name="Tienken D."/>
            <person name="Hach P.F."/>
            <person name="Brand A."/>
            <person name="Schubert C.J."/>
            <person name="Kuypers M.M."/>
            <person name="Milucka J."/>
        </authorList>
    </citation>
    <scope>NUCLEOTIDE SEQUENCE [LARGE SCALE GENOMIC DNA]</scope>
    <source>
        <strain evidence="3 4">Zug</strain>
    </source>
</reference>
<reference evidence="4" key="2">
    <citation type="journal article" date="2018" name="Environ. Microbiol.">
        <title>Bloom of a denitrifying methanotroph, 'Candidatus Methylomirabilis limnetica', in a deep stratified lake.</title>
        <authorList>
            <person name="Graf J.S."/>
            <person name="Mayr M.J."/>
            <person name="Marchant H.K."/>
            <person name="Tienken D."/>
            <person name="Hach P.F."/>
            <person name="Brand A."/>
            <person name="Schubert C.J."/>
            <person name="Kuypers M.M."/>
            <person name="Milucka J."/>
        </authorList>
    </citation>
    <scope>NUCLEOTIDE SEQUENCE [LARGE SCALE GENOMIC DNA]</scope>
    <source>
        <strain evidence="4">Zug</strain>
    </source>
</reference>
<dbReference type="InterPro" id="IPR002686">
    <property type="entry name" value="Transposase_17"/>
</dbReference>
<dbReference type="GO" id="GO:0004803">
    <property type="term" value="F:transposase activity"/>
    <property type="evidence" value="ECO:0007669"/>
    <property type="project" value="InterPro"/>
</dbReference>
<evidence type="ECO:0000256" key="1">
    <source>
        <dbReference type="SAM" id="MobiDB-lite"/>
    </source>
</evidence>
<dbReference type="EMBL" id="NVQC01000013">
    <property type="protein sequence ID" value="PTL36702.1"/>
    <property type="molecule type" value="Genomic_DNA"/>
</dbReference>
<dbReference type="GO" id="GO:0003677">
    <property type="term" value="F:DNA binding"/>
    <property type="evidence" value="ECO:0007669"/>
    <property type="project" value="InterPro"/>
</dbReference>
<proteinExistence type="predicted"/>
<dbReference type="Proteomes" id="UP000241436">
    <property type="component" value="Unassembled WGS sequence"/>
</dbReference>
<dbReference type="Pfam" id="PF01797">
    <property type="entry name" value="Y1_Tnp"/>
    <property type="match status" value="1"/>
</dbReference>
<dbReference type="PANTHER" id="PTHR34322:SF2">
    <property type="entry name" value="TRANSPOSASE IS200-LIKE DOMAIN-CONTAINING PROTEIN"/>
    <property type="match status" value="1"/>
</dbReference>
<accession>A0A2T4U039</accession>
<evidence type="ECO:0000313" key="4">
    <source>
        <dbReference type="Proteomes" id="UP000241436"/>
    </source>
</evidence>
<feature type="region of interest" description="Disordered" evidence="1">
    <location>
        <begin position="136"/>
        <end position="159"/>
    </location>
</feature>
<gene>
    <name evidence="3" type="ORF">CLG94_03245</name>
</gene>
<keyword evidence="4" id="KW-1185">Reference proteome</keyword>
<name>A0A2T4U039_9BACT</name>
<dbReference type="SMART" id="SM01321">
    <property type="entry name" value="Y1_Tnp"/>
    <property type="match status" value="1"/>
</dbReference>
<protein>
    <recommendedName>
        <fullName evidence="2">Transposase IS200-like domain-containing protein</fullName>
    </recommendedName>
</protein>
<dbReference type="Gene3D" id="3.30.70.1290">
    <property type="entry name" value="Transposase IS200-like"/>
    <property type="match status" value="1"/>
</dbReference>
<organism evidence="3 4">
    <name type="scientific">Candidatus Methylomirabilis limnetica</name>
    <dbReference type="NCBI Taxonomy" id="2033718"/>
    <lineage>
        <taxon>Bacteria</taxon>
        <taxon>Candidatus Methylomirabilota</taxon>
        <taxon>Candidatus Methylomirabilia</taxon>
        <taxon>Candidatus Methylomirabilales</taxon>
        <taxon>Candidatus Methylomirabilaceae</taxon>
        <taxon>Candidatus Methylomirabilis</taxon>
    </lineage>
</organism>
<evidence type="ECO:0000259" key="2">
    <source>
        <dbReference type="SMART" id="SM01321"/>
    </source>
</evidence>
<dbReference type="SUPFAM" id="SSF143422">
    <property type="entry name" value="Transposase IS200-like"/>
    <property type="match status" value="1"/>
</dbReference>
<dbReference type="GO" id="GO:0006313">
    <property type="term" value="P:DNA transposition"/>
    <property type="evidence" value="ECO:0007669"/>
    <property type="project" value="InterPro"/>
</dbReference>
<sequence>MIPVACSIMARKPRVYFPGALYHVICRGNQGQPIFSDDADRGRYLELLQETRLRYDFRLYAYVLMGNHVHHLIEVGPTSLSAFLHTLLFRDTRDWTQRYRDVGHLFHGRHHAILCEKDSYYSEHTIACLPPLAKGGKGGFERSGKPPQSPFAKGGSCWR</sequence>
<dbReference type="PANTHER" id="PTHR34322">
    <property type="entry name" value="TRANSPOSASE, Y1_TNP DOMAIN-CONTAINING"/>
    <property type="match status" value="1"/>
</dbReference>
<evidence type="ECO:0000313" key="3">
    <source>
        <dbReference type="EMBL" id="PTL36702.1"/>
    </source>
</evidence>
<comment type="caution">
    <text evidence="3">The sequence shown here is derived from an EMBL/GenBank/DDBJ whole genome shotgun (WGS) entry which is preliminary data.</text>
</comment>